<gene>
    <name evidence="1" type="ORF">GCM10012280_71850</name>
</gene>
<reference evidence="1" key="2">
    <citation type="submission" date="2020-09" db="EMBL/GenBank/DDBJ databases">
        <authorList>
            <person name="Sun Q."/>
            <person name="Zhou Y."/>
        </authorList>
    </citation>
    <scope>NUCLEOTIDE SEQUENCE</scope>
    <source>
        <strain evidence="1">CGMCC 4.7201</strain>
    </source>
</reference>
<keyword evidence="2" id="KW-1185">Reference proteome</keyword>
<dbReference type="RefSeq" id="WP_373287149.1">
    <property type="nucleotide sequence ID" value="NZ_BMMS01000096.1"/>
</dbReference>
<name>A0A918A0S2_9ACTN</name>
<dbReference type="Proteomes" id="UP000641932">
    <property type="component" value="Unassembled WGS sequence"/>
</dbReference>
<dbReference type="AlphaFoldDB" id="A0A918A0S2"/>
<sequence length="63" mass="6412">MLMSVSAVVLTGAFTFALIKFKASLGAAAPVVFLFGFFVADTGAAPVVRQLIGDLLHAANSLG</sequence>
<comment type="caution">
    <text evidence="1">The sequence shown here is derived from an EMBL/GenBank/DDBJ whole genome shotgun (WGS) entry which is preliminary data.</text>
</comment>
<proteinExistence type="predicted"/>
<reference evidence="1" key="1">
    <citation type="journal article" date="2014" name="Int. J. Syst. Evol. Microbiol.">
        <title>Complete genome sequence of Corynebacterium casei LMG S-19264T (=DSM 44701T), isolated from a smear-ripened cheese.</title>
        <authorList>
            <consortium name="US DOE Joint Genome Institute (JGI-PGF)"/>
            <person name="Walter F."/>
            <person name="Albersmeier A."/>
            <person name="Kalinowski J."/>
            <person name="Ruckert C."/>
        </authorList>
    </citation>
    <scope>NUCLEOTIDE SEQUENCE</scope>
    <source>
        <strain evidence="1">CGMCC 4.7201</strain>
    </source>
</reference>
<organism evidence="1 2">
    <name type="scientific">Wenjunlia tyrosinilytica</name>
    <dbReference type="NCBI Taxonomy" id="1544741"/>
    <lineage>
        <taxon>Bacteria</taxon>
        <taxon>Bacillati</taxon>
        <taxon>Actinomycetota</taxon>
        <taxon>Actinomycetes</taxon>
        <taxon>Kitasatosporales</taxon>
        <taxon>Streptomycetaceae</taxon>
        <taxon>Wenjunlia</taxon>
    </lineage>
</organism>
<accession>A0A918A0S2</accession>
<dbReference type="EMBL" id="BMMS01000096">
    <property type="protein sequence ID" value="GGP01293.1"/>
    <property type="molecule type" value="Genomic_DNA"/>
</dbReference>
<evidence type="ECO:0000313" key="1">
    <source>
        <dbReference type="EMBL" id="GGP01293.1"/>
    </source>
</evidence>
<evidence type="ECO:0000313" key="2">
    <source>
        <dbReference type="Proteomes" id="UP000641932"/>
    </source>
</evidence>
<protein>
    <submittedName>
        <fullName evidence="1">Uncharacterized protein</fullName>
    </submittedName>
</protein>